<dbReference type="Proteomes" id="UP000070339">
    <property type="component" value="Unassembled WGS sequence"/>
</dbReference>
<keyword evidence="2" id="KW-1185">Reference proteome</keyword>
<comment type="caution">
    <text evidence="1">The sequence shown here is derived from an EMBL/GenBank/DDBJ whole genome shotgun (WGS) entry which is preliminary data.</text>
</comment>
<dbReference type="SUPFAM" id="SSF53474">
    <property type="entry name" value="alpha/beta-Hydrolases"/>
    <property type="match status" value="1"/>
</dbReference>
<protein>
    <submittedName>
        <fullName evidence="1">Esterase family protein</fullName>
    </submittedName>
</protein>
<dbReference type="EMBL" id="LTEB01000024">
    <property type="protein sequence ID" value="KXU18454.1"/>
    <property type="molecule type" value="Genomic_DNA"/>
</dbReference>
<evidence type="ECO:0000313" key="2">
    <source>
        <dbReference type="Proteomes" id="UP000070339"/>
    </source>
</evidence>
<dbReference type="PANTHER" id="PTHR48098">
    <property type="entry name" value="ENTEROCHELIN ESTERASE-RELATED"/>
    <property type="match status" value="1"/>
</dbReference>
<accession>A0ABR5VA24</accession>
<dbReference type="InterPro" id="IPR000801">
    <property type="entry name" value="Esterase-like"/>
</dbReference>
<proteinExistence type="predicted"/>
<dbReference type="Pfam" id="PF00756">
    <property type="entry name" value="Esterase"/>
    <property type="match status" value="1"/>
</dbReference>
<dbReference type="InterPro" id="IPR050583">
    <property type="entry name" value="Mycobacterial_A85_antigen"/>
</dbReference>
<dbReference type="InterPro" id="IPR029058">
    <property type="entry name" value="AB_hydrolase_fold"/>
</dbReference>
<sequence length="364" mass="40386">MLSEITLLSAAQRIDFDWDEVNPEKVYGRYQVLSHTDDQAVVLIASPHDAYVFFDTITHVHREDLEHFRLRPYRDWFVGAFTLPRGLVMSAGLIPAGKPISTEREQWIKHIETATALDQESERVGNLTCLRVPASGEVPAAPYPVRKPQHHTLFDIAAPDGHRFSVEAWADITGGPSLLLLTDGNRYVNSYPFAPQCSTAYFSTTNAQDRGTLLCNAAVLEPFLADQLLPWLHGLGVNMRPADTAIAGASFGGLAAARTVRRRPDLVENAIVQSASFWFDPEELAAWQKPLAGPPRRIFHEIGTLETALSSSTPTKKDSMGSVNQEFARCLQSPHQVSRQFVGGHDYAPWREGVIAGIQHLKLR</sequence>
<name>A0ABR5VA24_9CORY</name>
<reference evidence="1 2" key="1">
    <citation type="journal article" date="2016" name="Int. J. Syst. Evol. Microbiol.">
        <title>Resolving the Complexity of Human Skin Metagenomes Using Single-Molecule Sequencing.</title>
        <authorList>
            <consortium name="NISC Comparative Sequencing Program"/>
            <person name="Tsai Y.C."/>
            <person name="Conlan S."/>
            <person name="Deming C."/>
            <person name="Segre J.A."/>
            <person name="Kong H.H."/>
            <person name="Korlach J."/>
            <person name="Oh J."/>
        </authorList>
    </citation>
    <scope>NUCLEOTIDE SEQUENCE [LARGE SCALE GENOMIC DNA]</scope>
    <source>
        <strain evidence="1 2">1B08</strain>
    </source>
</reference>
<dbReference type="PANTHER" id="PTHR48098:SF3">
    <property type="entry name" value="IRON(III) ENTEROBACTIN ESTERASE"/>
    <property type="match status" value="1"/>
</dbReference>
<gene>
    <name evidence="1" type="ORF">WM41_1009</name>
</gene>
<evidence type="ECO:0000313" key="1">
    <source>
        <dbReference type="EMBL" id="KXU18454.1"/>
    </source>
</evidence>
<dbReference type="Gene3D" id="3.40.50.1820">
    <property type="entry name" value="alpha/beta hydrolase"/>
    <property type="match status" value="1"/>
</dbReference>
<organism evidence="1 2">
    <name type="scientific">Corynebacterium simulans</name>
    <dbReference type="NCBI Taxonomy" id="146827"/>
    <lineage>
        <taxon>Bacteria</taxon>
        <taxon>Bacillati</taxon>
        <taxon>Actinomycetota</taxon>
        <taxon>Actinomycetes</taxon>
        <taxon>Mycobacteriales</taxon>
        <taxon>Corynebacteriaceae</taxon>
        <taxon>Corynebacterium</taxon>
    </lineage>
</organism>
<dbReference type="RefSeq" id="WP_061921870.1">
    <property type="nucleotide sequence ID" value="NZ_LTEB01000024.1"/>
</dbReference>